<evidence type="ECO:0000313" key="11">
    <source>
        <dbReference type="EMBL" id="SEE57432.1"/>
    </source>
</evidence>
<dbReference type="SUPFAM" id="SSF52540">
    <property type="entry name" value="P-loop containing nucleoside triphosphate hydrolases"/>
    <property type="match status" value="1"/>
</dbReference>
<dbReference type="PROSITE" id="PS50893">
    <property type="entry name" value="ABC_TRANSPORTER_2"/>
    <property type="match status" value="1"/>
</dbReference>
<dbReference type="RefSeq" id="WP_069110860.1">
    <property type="nucleotide sequence ID" value="NZ_FNUC01000003.1"/>
</dbReference>
<evidence type="ECO:0000256" key="3">
    <source>
        <dbReference type="ARBA" id="ARBA00022448"/>
    </source>
</evidence>
<keyword evidence="6 11" id="KW-0067">ATP-binding</keyword>
<keyword evidence="7" id="KW-1278">Translocase</keyword>
<dbReference type="PANTHER" id="PTHR42711">
    <property type="entry name" value="ABC TRANSPORTER ATP-BINDING PROTEIN"/>
    <property type="match status" value="1"/>
</dbReference>
<evidence type="ECO:0000256" key="9">
    <source>
        <dbReference type="ARBA" id="ARBA00023251"/>
    </source>
</evidence>
<keyword evidence="9" id="KW-0046">Antibiotic resistance</keyword>
<dbReference type="CDD" id="cd03230">
    <property type="entry name" value="ABC_DR_subfamily_A"/>
    <property type="match status" value="1"/>
</dbReference>
<sequence>MHDLVIEVDQVSKSYGSVRVVDDVSLSVVRGEFIGLLGPNGAGKTTLIEMIEGLREPDSGTVTVLGHRPHPRDLDLLPRIGVQTQKSAFFERLTAIEHLETVAGLYGRSPADARRSLEQVGLADAADVRVTKVSGGQRQRLAIAAALVHEPDVIFLDEPTGPLDPQARRDLWSMLRRLKDEGRSIVFTTHHLDEAEALCDRVAILHAGRIAALDSPRTLISGAALGSQIRLPAGRMTAAEAGALDGVDSVSDAGADLVLHTRHVARVLAALGPDLDAVTTKGATLEDVYLELIGARS</sequence>
<dbReference type="Gene3D" id="3.40.50.300">
    <property type="entry name" value="P-loop containing nucleotide triphosphate hydrolases"/>
    <property type="match status" value="1"/>
</dbReference>
<keyword evidence="5" id="KW-0547">Nucleotide-binding</keyword>
<dbReference type="GO" id="GO:0005524">
    <property type="term" value="F:ATP binding"/>
    <property type="evidence" value="ECO:0007669"/>
    <property type="project" value="UniProtKB-KW"/>
</dbReference>
<gene>
    <name evidence="11" type="ORF">SAMN04488561_1801</name>
</gene>
<evidence type="ECO:0000256" key="7">
    <source>
        <dbReference type="ARBA" id="ARBA00022967"/>
    </source>
</evidence>
<dbReference type="InterPro" id="IPR017871">
    <property type="entry name" value="ABC_transporter-like_CS"/>
</dbReference>
<dbReference type="PANTHER" id="PTHR42711:SF5">
    <property type="entry name" value="ABC TRANSPORTER ATP-BINDING PROTEIN NATA"/>
    <property type="match status" value="1"/>
</dbReference>
<feature type="domain" description="ABC transporter" evidence="10">
    <location>
        <begin position="6"/>
        <end position="232"/>
    </location>
</feature>
<dbReference type="GO" id="GO:0046677">
    <property type="term" value="P:response to antibiotic"/>
    <property type="evidence" value="ECO:0007669"/>
    <property type="project" value="UniProtKB-KW"/>
</dbReference>
<dbReference type="STRING" id="561176.SAMN04488561_1801"/>
<dbReference type="AlphaFoldDB" id="A0A1H5JY49"/>
<dbReference type="InterPro" id="IPR003593">
    <property type="entry name" value="AAA+_ATPase"/>
</dbReference>
<evidence type="ECO:0000256" key="2">
    <source>
        <dbReference type="ARBA" id="ARBA00005417"/>
    </source>
</evidence>
<evidence type="ECO:0000256" key="5">
    <source>
        <dbReference type="ARBA" id="ARBA00022741"/>
    </source>
</evidence>
<organism evidence="11 12">
    <name type="scientific">Jiangella alba</name>
    <dbReference type="NCBI Taxonomy" id="561176"/>
    <lineage>
        <taxon>Bacteria</taxon>
        <taxon>Bacillati</taxon>
        <taxon>Actinomycetota</taxon>
        <taxon>Actinomycetes</taxon>
        <taxon>Jiangellales</taxon>
        <taxon>Jiangellaceae</taxon>
        <taxon>Jiangella</taxon>
    </lineage>
</organism>
<dbReference type="InterPro" id="IPR027417">
    <property type="entry name" value="P-loop_NTPase"/>
</dbReference>
<keyword evidence="12" id="KW-1185">Reference proteome</keyword>
<dbReference type="SMART" id="SM00382">
    <property type="entry name" value="AAA"/>
    <property type="match status" value="1"/>
</dbReference>
<evidence type="ECO:0000256" key="6">
    <source>
        <dbReference type="ARBA" id="ARBA00022840"/>
    </source>
</evidence>
<comment type="subcellular location">
    <subcellularLocation>
        <location evidence="1">Cell membrane</location>
        <topology evidence="1">Peripheral membrane protein</topology>
    </subcellularLocation>
</comment>
<evidence type="ECO:0000256" key="8">
    <source>
        <dbReference type="ARBA" id="ARBA00023136"/>
    </source>
</evidence>
<dbReference type="OrthoDB" id="9804819at2"/>
<evidence type="ECO:0000259" key="10">
    <source>
        <dbReference type="PROSITE" id="PS50893"/>
    </source>
</evidence>
<evidence type="ECO:0000313" key="12">
    <source>
        <dbReference type="Proteomes" id="UP000181980"/>
    </source>
</evidence>
<keyword evidence="3" id="KW-0813">Transport</keyword>
<dbReference type="Pfam" id="PF00005">
    <property type="entry name" value="ABC_tran"/>
    <property type="match status" value="1"/>
</dbReference>
<accession>A0A1H5JY49</accession>
<evidence type="ECO:0000256" key="4">
    <source>
        <dbReference type="ARBA" id="ARBA00022475"/>
    </source>
</evidence>
<comment type="similarity">
    <text evidence="2">Belongs to the ABC transporter superfamily.</text>
</comment>
<dbReference type="GO" id="GO:0016887">
    <property type="term" value="F:ATP hydrolysis activity"/>
    <property type="evidence" value="ECO:0007669"/>
    <property type="project" value="InterPro"/>
</dbReference>
<reference evidence="12" key="1">
    <citation type="submission" date="2016-10" db="EMBL/GenBank/DDBJ databases">
        <authorList>
            <person name="Varghese N."/>
            <person name="Submissions S."/>
        </authorList>
    </citation>
    <scope>NUCLEOTIDE SEQUENCE [LARGE SCALE GENOMIC DNA]</scope>
    <source>
        <strain evidence="12">DSM 45237</strain>
    </source>
</reference>
<dbReference type="GO" id="GO:0005886">
    <property type="term" value="C:plasma membrane"/>
    <property type="evidence" value="ECO:0007669"/>
    <property type="project" value="UniProtKB-SubCell"/>
</dbReference>
<dbReference type="Proteomes" id="UP000181980">
    <property type="component" value="Unassembled WGS sequence"/>
</dbReference>
<dbReference type="InterPro" id="IPR050763">
    <property type="entry name" value="ABC_transporter_ATP-binding"/>
</dbReference>
<dbReference type="PROSITE" id="PS00211">
    <property type="entry name" value="ABC_TRANSPORTER_1"/>
    <property type="match status" value="1"/>
</dbReference>
<evidence type="ECO:0000256" key="1">
    <source>
        <dbReference type="ARBA" id="ARBA00004202"/>
    </source>
</evidence>
<keyword evidence="4" id="KW-1003">Cell membrane</keyword>
<dbReference type="InterPro" id="IPR003439">
    <property type="entry name" value="ABC_transporter-like_ATP-bd"/>
</dbReference>
<dbReference type="FunFam" id="3.40.50.300:FF:000589">
    <property type="entry name" value="ABC transporter, ATP-binding subunit"/>
    <property type="match status" value="1"/>
</dbReference>
<proteinExistence type="inferred from homology"/>
<keyword evidence="8" id="KW-0472">Membrane</keyword>
<name>A0A1H5JY49_9ACTN</name>
<dbReference type="EMBL" id="FNUC01000003">
    <property type="protein sequence ID" value="SEE57432.1"/>
    <property type="molecule type" value="Genomic_DNA"/>
</dbReference>
<protein>
    <submittedName>
        <fullName evidence="11">ABC-2 type transport system ATP-binding protein</fullName>
    </submittedName>
</protein>